<evidence type="ECO:0000313" key="2">
    <source>
        <dbReference type="EMBL" id="KAF2259904.1"/>
    </source>
</evidence>
<keyword evidence="3" id="KW-1185">Reference proteome</keyword>
<organism evidence="2 3">
    <name type="scientific">Lojkania enalia</name>
    <dbReference type="NCBI Taxonomy" id="147567"/>
    <lineage>
        <taxon>Eukaryota</taxon>
        <taxon>Fungi</taxon>
        <taxon>Dikarya</taxon>
        <taxon>Ascomycota</taxon>
        <taxon>Pezizomycotina</taxon>
        <taxon>Dothideomycetes</taxon>
        <taxon>Pleosporomycetidae</taxon>
        <taxon>Pleosporales</taxon>
        <taxon>Pleosporales incertae sedis</taxon>
        <taxon>Lojkania</taxon>
    </lineage>
</organism>
<reference evidence="3" key="1">
    <citation type="journal article" date="2020" name="Stud. Mycol.">
        <title>101 Dothideomycetes genomes: A test case for predicting lifestyles and emergence of pathogens.</title>
        <authorList>
            <person name="Haridas S."/>
            <person name="Albert R."/>
            <person name="Binder M."/>
            <person name="Bloem J."/>
            <person name="LaButti K."/>
            <person name="Salamov A."/>
            <person name="Andreopoulos B."/>
            <person name="Baker S."/>
            <person name="Barry K."/>
            <person name="Bills G."/>
            <person name="Bluhm B."/>
            <person name="Cannon C."/>
            <person name="Castanera R."/>
            <person name="Culley D."/>
            <person name="Daum C."/>
            <person name="Ezra D."/>
            <person name="Gonzalez J."/>
            <person name="Henrissat B."/>
            <person name="Kuo A."/>
            <person name="Liang C."/>
            <person name="Lipzen A."/>
            <person name="Lutzoni F."/>
            <person name="Magnuson J."/>
            <person name="Mondo S."/>
            <person name="Nolan M."/>
            <person name="Ohm R."/>
            <person name="Pangilinan J."/>
            <person name="Park H.-J."/>
            <person name="Ramirez L."/>
            <person name="Alfaro M."/>
            <person name="Sun H."/>
            <person name="Tritt A."/>
            <person name="Yoshinaga Y."/>
            <person name="Zwiers L.-H."/>
            <person name="Turgeon B."/>
            <person name="Goodwin S."/>
            <person name="Spatafora J."/>
            <person name="Crous P."/>
            <person name="Grigoriev I."/>
        </authorList>
    </citation>
    <scope>NUCLEOTIDE SEQUENCE [LARGE SCALE GENOMIC DNA]</scope>
    <source>
        <strain evidence="3">CBS 304.66</strain>
    </source>
</reference>
<evidence type="ECO:0000256" key="1">
    <source>
        <dbReference type="SAM" id="MobiDB-lite"/>
    </source>
</evidence>
<feature type="region of interest" description="Disordered" evidence="1">
    <location>
        <begin position="212"/>
        <end position="250"/>
    </location>
</feature>
<accession>A0A9P4N2M0</accession>
<dbReference type="EMBL" id="ML986695">
    <property type="protein sequence ID" value="KAF2259904.1"/>
    <property type="molecule type" value="Genomic_DNA"/>
</dbReference>
<feature type="compositionally biased region" description="Polar residues" evidence="1">
    <location>
        <begin position="113"/>
        <end position="131"/>
    </location>
</feature>
<feature type="compositionally biased region" description="Basic and acidic residues" evidence="1">
    <location>
        <begin position="48"/>
        <end position="67"/>
    </location>
</feature>
<comment type="caution">
    <text evidence="2">The sequence shown here is derived from an EMBL/GenBank/DDBJ whole genome shotgun (WGS) entry which is preliminary data.</text>
</comment>
<name>A0A9P4N2M0_9PLEO</name>
<proteinExistence type="predicted"/>
<feature type="region of interest" description="Disordered" evidence="1">
    <location>
        <begin position="36"/>
        <end position="147"/>
    </location>
</feature>
<evidence type="ECO:0000313" key="3">
    <source>
        <dbReference type="Proteomes" id="UP000800093"/>
    </source>
</evidence>
<dbReference type="AlphaFoldDB" id="A0A9P4N2M0"/>
<feature type="compositionally biased region" description="Basic and acidic residues" evidence="1">
    <location>
        <begin position="214"/>
        <end position="230"/>
    </location>
</feature>
<sequence length="269" mass="29171">MGPAQSGSRQERPYWIFPNAICWFKRIEIEDLPSIGLVDAGYSDPPSSDDRSGESSRKPPASYEDRPVSSSKTSNSGILGGGNGLISGHTNDHSDGHINNHRNFSVDGERASSEGSQSPPSLTEDSYSSDYEMSIGPPENGTYGRTNGRFEHASSCTMDLIEQYSQSKFCKAIQPLVLKLVLSLAPNSQIETKAIEAKDLEELESIYDISFSSQHHEDSPDSEGSAHKDLSSLLAIPNSNPSLDESIGKRVEVARPGSKNYVDSAVEDD</sequence>
<gene>
    <name evidence="2" type="ORF">CC78DRAFT_547925</name>
</gene>
<dbReference type="Proteomes" id="UP000800093">
    <property type="component" value="Unassembled WGS sequence"/>
</dbReference>
<protein>
    <submittedName>
        <fullName evidence="2">Uncharacterized protein</fullName>
    </submittedName>
</protein>